<dbReference type="InterPro" id="IPR000477">
    <property type="entry name" value="RT_dom"/>
</dbReference>
<dbReference type="PANTHER" id="PTHR34047">
    <property type="entry name" value="NUCLEAR INTRON MATURASE 1, MITOCHONDRIAL-RELATED"/>
    <property type="match status" value="1"/>
</dbReference>
<evidence type="ECO:0000259" key="2">
    <source>
        <dbReference type="PROSITE" id="PS50878"/>
    </source>
</evidence>
<organism evidence="3 4">
    <name type="scientific">Sphingomonas plantiphila</name>
    <dbReference type="NCBI Taxonomy" id="3163295"/>
    <lineage>
        <taxon>Bacteria</taxon>
        <taxon>Pseudomonadati</taxon>
        <taxon>Pseudomonadota</taxon>
        <taxon>Alphaproteobacteria</taxon>
        <taxon>Sphingomonadales</taxon>
        <taxon>Sphingomonadaceae</taxon>
        <taxon>Sphingomonas</taxon>
    </lineage>
</organism>
<evidence type="ECO:0000256" key="1">
    <source>
        <dbReference type="ARBA" id="ARBA00034120"/>
    </source>
</evidence>
<keyword evidence="3" id="KW-0548">Nucleotidyltransferase</keyword>
<gene>
    <name evidence="3" type="ORF">ABS767_15750</name>
</gene>
<dbReference type="PANTHER" id="PTHR34047:SF8">
    <property type="entry name" value="PROTEIN YKFC"/>
    <property type="match status" value="1"/>
</dbReference>
<evidence type="ECO:0000313" key="3">
    <source>
        <dbReference type="EMBL" id="MFL9842424.1"/>
    </source>
</evidence>
<dbReference type="InterPro" id="IPR043502">
    <property type="entry name" value="DNA/RNA_pol_sf"/>
</dbReference>
<dbReference type="GO" id="GO:0003964">
    <property type="term" value="F:RNA-directed DNA polymerase activity"/>
    <property type="evidence" value="ECO:0007669"/>
    <property type="project" value="UniProtKB-KW"/>
</dbReference>
<dbReference type="CDD" id="cd01646">
    <property type="entry name" value="RT_Bac_retron_I"/>
    <property type="match status" value="1"/>
</dbReference>
<dbReference type="InterPro" id="IPR051083">
    <property type="entry name" value="GrpII_Intron_Splice-Mob/Def"/>
</dbReference>
<proteinExistence type="inferred from homology"/>
<reference evidence="3 4" key="1">
    <citation type="submission" date="2024-06" db="EMBL/GenBank/DDBJ databases">
        <authorList>
            <person name="Kaempfer P."/>
            <person name="Viver T."/>
        </authorList>
    </citation>
    <scope>NUCLEOTIDE SEQUENCE [LARGE SCALE GENOMIC DNA]</scope>
    <source>
        <strain evidence="3 4">ST-64</strain>
    </source>
</reference>
<name>A0ABW8YQG5_9SPHN</name>
<dbReference type="SUPFAM" id="SSF56672">
    <property type="entry name" value="DNA/RNA polymerases"/>
    <property type="match status" value="1"/>
</dbReference>
<keyword evidence="3" id="KW-0695">RNA-directed DNA polymerase</keyword>
<feature type="domain" description="Reverse transcriptase" evidence="2">
    <location>
        <begin position="63"/>
        <end position="285"/>
    </location>
</feature>
<dbReference type="Pfam" id="PF00078">
    <property type="entry name" value="RVT_1"/>
    <property type="match status" value="1"/>
</dbReference>
<sequence length="454" mass="51885">MAQLTLLDILNLESFVREQDAYFDAAFLRDLFSSKIVRSQATGKDGVRVPAFEGRLATEAQLIARKISAGTYRFTTYKERLILRGAKRAPRQISIPTVRDRLTLRAICQLLHDHIPPTRSVTPHTLVKRVVAHIREGDQAANSFVRIDVENFFPSLSHPILQRELRKAGVIPLVQNLCSMAITNPTGSPSPLPDRGVPQGLSISGALAALYMLRFDEQQLRSNPSYFRYVDDILYICPTKDADDLLRTVSAKLRARGLKIHAKGTAGKTEISPVQDGVDFLGYRITRGKVSIRESSYKRMFNNLQGVLTDFKHRRDTEKTLFRLNLKITGCIVDKRRRGWMMFFSYTECLSQLKFLDIFIDRQLARVGFPVEKRPEVKRFVKSHHEIKFNLSQTSYIPNFDEFDVNQMTTAISAMTRHTIEEISTWDIERVQREFGRVIAHEVQDLERDVGSPS</sequence>
<dbReference type="PROSITE" id="PS50878">
    <property type="entry name" value="RT_POL"/>
    <property type="match status" value="1"/>
</dbReference>
<accession>A0ABW8YQG5</accession>
<keyword evidence="4" id="KW-1185">Reference proteome</keyword>
<comment type="similarity">
    <text evidence="1">Belongs to the bacterial reverse transcriptase family.</text>
</comment>
<dbReference type="InterPro" id="IPR043128">
    <property type="entry name" value="Rev_trsase/Diguanyl_cyclase"/>
</dbReference>
<evidence type="ECO:0000313" key="4">
    <source>
        <dbReference type="Proteomes" id="UP001629244"/>
    </source>
</evidence>
<dbReference type="Proteomes" id="UP001629244">
    <property type="component" value="Unassembled WGS sequence"/>
</dbReference>
<dbReference type="EMBL" id="JBELQC010000003">
    <property type="protein sequence ID" value="MFL9842424.1"/>
    <property type="molecule type" value="Genomic_DNA"/>
</dbReference>
<protein>
    <submittedName>
        <fullName evidence="3">Reverse transcriptase domain-containing protein</fullName>
    </submittedName>
</protein>
<keyword evidence="3" id="KW-0808">Transferase</keyword>
<dbReference type="Gene3D" id="3.30.70.270">
    <property type="match status" value="1"/>
</dbReference>
<dbReference type="RefSeq" id="WP_408080074.1">
    <property type="nucleotide sequence ID" value="NZ_JBELQC010000003.1"/>
</dbReference>
<comment type="caution">
    <text evidence="3">The sequence shown here is derived from an EMBL/GenBank/DDBJ whole genome shotgun (WGS) entry which is preliminary data.</text>
</comment>